<dbReference type="NCBIfam" id="TIGR02185">
    <property type="entry name" value="Trep_Strep"/>
    <property type="match status" value="1"/>
</dbReference>
<dbReference type="Proteomes" id="UP000017052">
    <property type="component" value="Unassembled WGS sequence"/>
</dbReference>
<protein>
    <submittedName>
        <fullName evidence="2">TIGR02185 family protein</fullName>
    </submittedName>
</protein>
<name>U2PYI7_9ACTN</name>
<reference evidence="2" key="1">
    <citation type="submission" date="2013-08" db="EMBL/GenBank/DDBJ databases">
        <authorList>
            <person name="Durkin A.S."/>
            <person name="Haft D.R."/>
            <person name="McCorrison J."/>
            <person name="Torralba M."/>
            <person name="Gillis M."/>
            <person name="Haft D.H."/>
            <person name="Methe B."/>
            <person name="Sutton G."/>
            <person name="Nelson K.E."/>
        </authorList>
    </citation>
    <scope>NUCLEOTIDE SEQUENCE [LARGE SCALE GENOMIC DNA]</scope>
    <source>
        <strain evidence="2">F0233</strain>
    </source>
</reference>
<comment type="caution">
    <text evidence="2">The sequence shown here is derived from an EMBL/GenBank/DDBJ whole genome shotgun (WGS) entry which is preliminary data.</text>
</comment>
<feature type="transmembrane region" description="Helical" evidence="1">
    <location>
        <begin position="178"/>
        <end position="199"/>
    </location>
</feature>
<sequence length="214" mass="23313">MTTTHNPTNDSPTNDSPNALTTRDILTAAAMLVLAMAANSLVGSILLPIPFMYLYVSAAGEMFLSAIFFTVAARRIDKHGLFLIWVTVQGLVYGLFGYPFLIPYFLALGALCELTMIGAGSYRSPLRIGIGWSVLSAGMVFGNAIPLWFAWDSFTQRAATSGFSQELFDMQVRMVHSPLHICAAMLISIAGGALGIGFADRIMRRHFRRARIVA</sequence>
<dbReference type="InterPro" id="IPR011733">
    <property type="entry name" value="CHP02185_IM"/>
</dbReference>
<dbReference type="Pfam" id="PF09605">
    <property type="entry name" value="Trep_Strep"/>
    <property type="match status" value="1"/>
</dbReference>
<feature type="transmembrane region" description="Helical" evidence="1">
    <location>
        <begin position="129"/>
        <end position="151"/>
    </location>
</feature>
<evidence type="ECO:0000256" key="1">
    <source>
        <dbReference type="SAM" id="Phobius"/>
    </source>
</evidence>
<dbReference type="OrthoDB" id="9781459at2"/>
<feature type="transmembrane region" description="Helical" evidence="1">
    <location>
        <begin position="25"/>
        <end position="47"/>
    </location>
</feature>
<dbReference type="GeneID" id="95360285"/>
<keyword evidence="3" id="KW-1185">Reference proteome</keyword>
<evidence type="ECO:0000313" key="2">
    <source>
        <dbReference type="EMBL" id="ERK49161.1"/>
    </source>
</evidence>
<keyword evidence="1" id="KW-0472">Membrane</keyword>
<evidence type="ECO:0000313" key="3">
    <source>
        <dbReference type="Proteomes" id="UP000017052"/>
    </source>
</evidence>
<dbReference type="RefSeq" id="WP_021798908.1">
    <property type="nucleotide sequence ID" value="NZ_ACVN02000330.1"/>
</dbReference>
<feature type="transmembrane region" description="Helical" evidence="1">
    <location>
        <begin position="53"/>
        <end position="73"/>
    </location>
</feature>
<dbReference type="AlphaFoldDB" id="U2PYI7"/>
<proteinExistence type="predicted"/>
<keyword evidence="1" id="KW-0812">Transmembrane</keyword>
<accession>U2PYI7</accession>
<feature type="transmembrane region" description="Helical" evidence="1">
    <location>
        <begin position="80"/>
        <end position="98"/>
    </location>
</feature>
<feature type="transmembrane region" description="Helical" evidence="1">
    <location>
        <begin position="104"/>
        <end position="122"/>
    </location>
</feature>
<dbReference type="EMBL" id="ACVN02000330">
    <property type="protein sequence ID" value="ERK49161.1"/>
    <property type="molecule type" value="Genomic_DNA"/>
</dbReference>
<gene>
    <name evidence="2" type="ORF">HMPREF0682_1289</name>
</gene>
<keyword evidence="1" id="KW-1133">Transmembrane helix</keyword>
<organism evidence="2 3">
    <name type="scientific">Propionibacterium acidifaciens F0233</name>
    <dbReference type="NCBI Taxonomy" id="553198"/>
    <lineage>
        <taxon>Bacteria</taxon>
        <taxon>Bacillati</taxon>
        <taxon>Actinomycetota</taxon>
        <taxon>Actinomycetes</taxon>
        <taxon>Propionibacteriales</taxon>
        <taxon>Propionibacteriaceae</taxon>
        <taxon>Propionibacterium</taxon>
    </lineage>
</organism>